<keyword evidence="8" id="KW-0862">Zinc</keyword>
<organism evidence="11 12">
    <name type="scientific">Apiospora hydei</name>
    <dbReference type="NCBI Taxonomy" id="1337664"/>
    <lineage>
        <taxon>Eukaryota</taxon>
        <taxon>Fungi</taxon>
        <taxon>Dikarya</taxon>
        <taxon>Ascomycota</taxon>
        <taxon>Pezizomycotina</taxon>
        <taxon>Sordariomycetes</taxon>
        <taxon>Xylariomycetidae</taxon>
        <taxon>Amphisphaeriales</taxon>
        <taxon>Apiosporaceae</taxon>
        <taxon>Apiospora</taxon>
    </lineage>
</organism>
<evidence type="ECO:0000259" key="10">
    <source>
        <dbReference type="PROSITE" id="PS51873"/>
    </source>
</evidence>
<dbReference type="InterPro" id="IPR013083">
    <property type="entry name" value="Znf_RING/FYVE/PHD"/>
</dbReference>
<dbReference type="Proteomes" id="UP001433268">
    <property type="component" value="Unassembled WGS sequence"/>
</dbReference>
<feature type="domain" description="RING-type" evidence="10">
    <location>
        <begin position="565"/>
        <end position="797"/>
    </location>
</feature>
<evidence type="ECO:0000256" key="9">
    <source>
        <dbReference type="SAM" id="MobiDB-lite"/>
    </source>
</evidence>
<feature type="region of interest" description="Disordered" evidence="9">
    <location>
        <begin position="217"/>
        <end position="267"/>
    </location>
</feature>
<keyword evidence="3" id="KW-0808">Transferase</keyword>
<dbReference type="Pfam" id="PF01485">
    <property type="entry name" value="IBR"/>
    <property type="match status" value="1"/>
</dbReference>
<evidence type="ECO:0000256" key="5">
    <source>
        <dbReference type="ARBA" id="ARBA00022737"/>
    </source>
</evidence>
<feature type="region of interest" description="Disordered" evidence="9">
    <location>
        <begin position="33"/>
        <end position="59"/>
    </location>
</feature>
<evidence type="ECO:0000313" key="12">
    <source>
        <dbReference type="Proteomes" id="UP001433268"/>
    </source>
</evidence>
<dbReference type="SUPFAM" id="SSF57850">
    <property type="entry name" value="RING/U-box"/>
    <property type="match status" value="2"/>
</dbReference>
<protein>
    <recommendedName>
        <fullName evidence="2">RBR-type E3 ubiquitin transferase</fullName>
        <ecNumber evidence="2">2.3.2.31</ecNumber>
    </recommendedName>
</protein>
<dbReference type="Pfam" id="PF22191">
    <property type="entry name" value="IBR_1"/>
    <property type="match status" value="1"/>
</dbReference>
<keyword evidence="7" id="KW-0833">Ubl conjugation pathway</keyword>
<gene>
    <name evidence="11" type="ORF">PG997_007900</name>
</gene>
<name>A0ABR1W9I3_9PEZI</name>
<feature type="compositionally biased region" description="Acidic residues" evidence="9">
    <location>
        <begin position="50"/>
        <end position="59"/>
    </location>
</feature>
<dbReference type="RefSeq" id="XP_066667557.1">
    <property type="nucleotide sequence ID" value="XM_066812215.1"/>
</dbReference>
<dbReference type="GeneID" id="92045275"/>
<comment type="caution">
    <text evidence="11">The sequence shown here is derived from an EMBL/GenBank/DDBJ whole genome shotgun (WGS) entry which is preliminary data.</text>
</comment>
<evidence type="ECO:0000313" key="11">
    <source>
        <dbReference type="EMBL" id="KAK8080082.1"/>
    </source>
</evidence>
<dbReference type="EC" id="2.3.2.31" evidence="2"/>
<evidence type="ECO:0000256" key="2">
    <source>
        <dbReference type="ARBA" id="ARBA00012251"/>
    </source>
</evidence>
<feature type="compositionally biased region" description="Low complexity" evidence="9">
    <location>
        <begin position="236"/>
        <end position="247"/>
    </location>
</feature>
<evidence type="ECO:0000256" key="1">
    <source>
        <dbReference type="ARBA" id="ARBA00001798"/>
    </source>
</evidence>
<keyword evidence="12" id="KW-1185">Reference proteome</keyword>
<dbReference type="SMART" id="SM00647">
    <property type="entry name" value="IBR"/>
    <property type="match status" value="2"/>
</dbReference>
<dbReference type="InterPro" id="IPR002867">
    <property type="entry name" value="IBR_dom"/>
</dbReference>
<accession>A0ABR1W9I3</accession>
<evidence type="ECO:0000256" key="4">
    <source>
        <dbReference type="ARBA" id="ARBA00022723"/>
    </source>
</evidence>
<dbReference type="Gene3D" id="1.20.120.1750">
    <property type="match status" value="1"/>
</dbReference>
<evidence type="ECO:0000256" key="3">
    <source>
        <dbReference type="ARBA" id="ARBA00022679"/>
    </source>
</evidence>
<dbReference type="Gene3D" id="3.30.40.10">
    <property type="entry name" value="Zinc/RING finger domain, C3HC4 (zinc finger)"/>
    <property type="match status" value="1"/>
</dbReference>
<comment type="catalytic activity">
    <reaction evidence="1">
        <text>[E2 ubiquitin-conjugating enzyme]-S-ubiquitinyl-L-cysteine + [acceptor protein]-L-lysine = [E2 ubiquitin-conjugating enzyme]-L-cysteine + [acceptor protein]-N(6)-ubiquitinyl-L-lysine.</text>
        <dbReference type="EC" id="2.3.2.31"/>
    </reaction>
</comment>
<keyword evidence="4" id="KW-0479">Metal-binding</keyword>
<evidence type="ECO:0000256" key="6">
    <source>
        <dbReference type="ARBA" id="ARBA00022771"/>
    </source>
</evidence>
<dbReference type="InterPro" id="IPR031127">
    <property type="entry name" value="E3_UB_ligase_RBR"/>
</dbReference>
<keyword evidence="5" id="KW-0677">Repeat</keyword>
<dbReference type="InterPro" id="IPR044066">
    <property type="entry name" value="TRIAD_supradom"/>
</dbReference>
<proteinExistence type="predicted"/>
<evidence type="ECO:0000256" key="8">
    <source>
        <dbReference type="ARBA" id="ARBA00022833"/>
    </source>
</evidence>
<feature type="region of interest" description="Disordered" evidence="9">
    <location>
        <begin position="139"/>
        <end position="176"/>
    </location>
</feature>
<reference evidence="11 12" key="1">
    <citation type="submission" date="2023-01" db="EMBL/GenBank/DDBJ databases">
        <title>Analysis of 21 Apiospora genomes using comparative genomics revels a genus with tremendous synthesis potential of carbohydrate active enzymes and secondary metabolites.</title>
        <authorList>
            <person name="Sorensen T."/>
        </authorList>
    </citation>
    <scope>NUCLEOTIDE SEQUENCE [LARGE SCALE GENOMIC DNA]</scope>
    <source>
        <strain evidence="11 12">CBS 114990</strain>
    </source>
</reference>
<sequence length="849" mass="94498">MVSDGRGTGDLDAQHRGTLTSFFQSRRLSLWPRRLSDGERRQRSPNFLDSGDEQSDDSIPAYEEEGDVRSDSDTQYSDAQSTFEFSLLDNGVDIPGTAASLNYLGETQTGEPTLGNPKKLDLPIAGLGDLGELVVIRKADDDSDEENEARLPSFQSRPAFHSLQSGSSKGKAVESQSAWSAATHPWATLGDYTEPVDEKQALRDEISRLRAELDALRNQSSDQLNRSRSLTEPSSHRQQSRSATSSRGSRRPRSKLKAMADDAAPSPTTLRELIMRQLLSPQIVSNAMANPHTDRQQARVTLDSPLTAPQIQEFTRLMNGMQLSGRNFKQPIALCAVCHLPKFKGSQKSNRSAYLSEVLTQLPGVTASAFEDFDPIWGVSTCCRRYVCKTCLTTAIIAGIGSQYWFELDKTSWIKCPVPVCGKSLPLDRNLDVLGILEALGVPDAISHVRRFERANQLRTALQALTPVPERNQLRRGKALHDRLIRYGRMSSPLDGATPRPVGQIELELLPIDTADGKGAIKIPIFKHLLPRQVSRTCVVCDEEYPEFHRGDEQRWKRVTKGYGGEWTWRILSFPTKEILSVCDHDHDICRECLSTFISTQIQSRGHGVVDNIICATPDCHHRYTHEEIRCLTTPDVFDTYDRYATINSVRDLPNFRGCLRDGCAGGGLYDGPDAAAEAPPELLLPSKDPNNIMCIECGLQMCFTCQTPWHKGLRCVEAAAQREHGDPHYGRTRDWLAQNTKACPGQGCGVQVAKGEGCFHMTCSRCRFEFCWECLADWSGILVRVPAEDGQGNEMLFRPEGHREGCYFRGEGALLPTQIMGNTLERGSGDCKEPRQMKRLLQIESPSN</sequence>
<keyword evidence="6" id="KW-0863">Zinc-finger</keyword>
<dbReference type="EMBL" id="JAQQWN010000006">
    <property type="protein sequence ID" value="KAK8080082.1"/>
    <property type="molecule type" value="Genomic_DNA"/>
</dbReference>
<feature type="compositionally biased region" description="Polar residues" evidence="9">
    <location>
        <begin position="217"/>
        <end position="233"/>
    </location>
</feature>
<evidence type="ECO:0000256" key="7">
    <source>
        <dbReference type="ARBA" id="ARBA00022786"/>
    </source>
</evidence>
<feature type="compositionally biased region" description="Polar residues" evidence="9">
    <location>
        <begin position="162"/>
        <end position="176"/>
    </location>
</feature>
<dbReference type="PROSITE" id="PS51873">
    <property type="entry name" value="TRIAD"/>
    <property type="match status" value="1"/>
</dbReference>
<dbReference type="PANTHER" id="PTHR11685">
    <property type="entry name" value="RBR FAMILY RING FINGER AND IBR DOMAIN-CONTAINING"/>
    <property type="match status" value="1"/>
</dbReference>